<dbReference type="EMBL" id="CADEAL010002491">
    <property type="protein sequence ID" value="CAB1440703.1"/>
    <property type="molecule type" value="Genomic_DNA"/>
</dbReference>
<reference evidence="1" key="1">
    <citation type="submission" date="2020-03" db="EMBL/GenBank/DDBJ databases">
        <authorList>
            <person name="Weist P."/>
        </authorList>
    </citation>
    <scope>NUCLEOTIDE SEQUENCE</scope>
</reference>
<gene>
    <name evidence="1" type="ORF">PLEPLA_LOCUS28470</name>
</gene>
<dbReference type="AlphaFoldDB" id="A0A9N7UWF0"/>
<evidence type="ECO:0000313" key="2">
    <source>
        <dbReference type="Proteomes" id="UP001153269"/>
    </source>
</evidence>
<dbReference type="PANTHER" id="PTHR46486">
    <property type="entry name" value="CCHC-TYPE DOMAIN-CONTAINING PROTEIN"/>
    <property type="match status" value="1"/>
</dbReference>
<evidence type="ECO:0000313" key="1">
    <source>
        <dbReference type="EMBL" id="CAB1440703.1"/>
    </source>
</evidence>
<protein>
    <recommendedName>
        <fullName evidence="3">CCHC-type domain-containing protein</fullName>
    </recommendedName>
</protein>
<comment type="caution">
    <text evidence="1">The sequence shown here is derived from an EMBL/GenBank/DDBJ whole genome shotgun (WGS) entry which is preliminary data.</text>
</comment>
<evidence type="ECO:0008006" key="3">
    <source>
        <dbReference type="Google" id="ProtNLM"/>
    </source>
</evidence>
<keyword evidence="2" id="KW-1185">Reference proteome</keyword>
<sequence>MRLAKMEVFFLQRLLKLEYSKGNSGGTVNQRACDSLKAKLREVFEGRARAYLLRDVFRCFLQLKTGRQERTGTDQPPASFTIGTNGRYLYYSGQPLYCRKCTDFGHTAESCTQESQEEGEMEGLQVNSDQDVEAAARVDGLEGGEHGQISVQTEERRELFLSLDTVFMTNRHVVIGGDFNSQTDEAHLHSIPIIPTIKIWSAQQAGARLFHRSGTSVCLFARLSSSPLR</sequence>
<accession>A0A9N7UWF0</accession>
<name>A0A9N7UWF0_PLEPL</name>
<dbReference type="Proteomes" id="UP001153269">
    <property type="component" value="Unassembled WGS sequence"/>
</dbReference>
<organism evidence="1 2">
    <name type="scientific">Pleuronectes platessa</name>
    <name type="common">European plaice</name>
    <dbReference type="NCBI Taxonomy" id="8262"/>
    <lineage>
        <taxon>Eukaryota</taxon>
        <taxon>Metazoa</taxon>
        <taxon>Chordata</taxon>
        <taxon>Craniata</taxon>
        <taxon>Vertebrata</taxon>
        <taxon>Euteleostomi</taxon>
        <taxon>Actinopterygii</taxon>
        <taxon>Neopterygii</taxon>
        <taxon>Teleostei</taxon>
        <taxon>Neoteleostei</taxon>
        <taxon>Acanthomorphata</taxon>
        <taxon>Carangaria</taxon>
        <taxon>Pleuronectiformes</taxon>
        <taxon>Pleuronectoidei</taxon>
        <taxon>Pleuronectidae</taxon>
        <taxon>Pleuronectes</taxon>
    </lineage>
</organism>
<proteinExistence type="predicted"/>
<dbReference type="PANTHER" id="PTHR46486:SF1">
    <property type="entry name" value="CCHC-TYPE DOMAIN-CONTAINING PROTEIN"/>
    <property type="match status" value="1"/>
</dbReference>